<feature type="transmembrane region" description="Helical" evidence="1">
    <location>
        <begin position="12"/>
        <end position="34"/>
    </location>
</feature>
<sequence length="743" mass="82343">MKDLSAKLPTKLEVFLLLFGLVFYIPVLLSYNLLDEHFKLAYAAHLFAHLKDLPAFLVGSSQETGFHFFENIVFLPFATVSFFNASIMQFLLVGLHSLNALLFYRVSKIVLQEHLQIAPTGAKAGSGFAAFLFLTSPLAVEAVSYLPSFHVVLGTTLALIGALSISKNKGQAQIIAALFTSTLLSGLSLTSLSLLALFSKEKKKLARLAAIGILLILIFLLLQDLAVFRNIRLRNLSSLLLVLAPAPMPILKNSLLALDAVSIVVFLTGLVLGFIRKEFAKVFLFCAAPIALPILFYPMAANAENSAAFAGSRYFYSIMPLLALLQVLPTLALFDKTFKEEKFSLEMRIRLNLYREFYGLAIVLPSLAIILYTAFDAGLAARSLGKGYQAFQKQIKALAKQNNLPYVVVADTPQAISLLPLIGNELSIFDGRTGLLSAEMSGTGALVDVIEQDFTRPPGRQNRYLYRYDRSFSSIVPVDLQLKQSEALHYDGKTIKDAMSPPFDHLGDNAEYYDQTVILKGQTPAFGLSRLFLNPLETQGIALKCSMERPDKAGIACDMHWLTNRFDKWADSRSSSAECEKNVEFNLRHFGWLSQGYITDLVLGFAKNSRVKIEDIRSLNAAALKDNLKLQVIPKNSYKPVFVGKYFRYPESIPYLDLYRSIGSVTLVGRTKQSKNGGAPKRIRIDIRATNGKLIDSQIAMTDRPIEIRLKKDQAALDINAMAVDETGAVVSMSSDWLRILNR</sequence>
<feature type="transmembrane region" description="Helical" evidence="1">
    <location>
        <begin position="205"/>
        <end position="226"/>
    </location>
</feature>
<dbReference type="Proteomes" id="UP000664277">
    <property type="component" value="Unassembled WGS sequence"/>
</dbReference>
<feature type="transmembrane region" description="Helical" evidence="1">
    <location>
        <begin position="256"/>
        <end position="275"/>
    </location>
</feature>
<organism evidence="2 3">
    <name type="scientific">Candidatus Obscuribacter phosphatis</name>
    <dbReference type="NCBI Taxonomy" id="1906157"/>
    <lineage>
        <taxon>Bacteria</taxon>
        <taxon>Bacillati</taxon>
        <taxon>Candidatus Melainabacteria</taxon>
        <taxon>Candidatus Obscuribacterales</taxon>
        <taxon>Candidatus Obscuribacteraceae</taxon>
        <taxon>Candidatus Obscuribacter</taxon>
    </lineage>
</organism>
<protein>
    <submittedName>
        <fullName evidence="2">Uncharacterized protein</fullName>
    </submittedName>
</protein>
<comment type="caution">
    <text evidence="2">The sequence shown here is derived from an EMBL/GenBank/DDBJ whole genome shotgun (WGS) entry which is preliminary data.</text>
</comment>
<evidence type="ECO:0000313" key="2">
    <source>
        <dbReference type="EMBL" id="MBN8661177.1"/>
    </source>
</evidence>
<feature type="transmembrane region" description="Helical" evidence="1">
    <location>
        <begin position="282"/>
        <end position="301"/>
    </location>
</feature>
<dbReference type="EMBL" id="JAFLCK010000017">
    <property type="protein sequence ID" value="MBN8661177.1"/>
    <property type="molecule type" value="Genomic_DNA"/>
</dbReference>
<evidence type="ECO:0000256" key="1">
    <source>
        <dbReference type="SAM" id="Phobius"/>
    </source>
</evidence>
<dbReference type="AlphaFoldDB" id="A0A8J7PB19"/>
<accession>A0A8J7PB19</accession>
<keyword evidence="1" id="KW-1133">Transmembrane helix</keyword>
<evidence type="ECO:0000313" key="3">
    <source>
        <dbReference type="Proteomes" id="UP000664277"/>
    </source>
</evidence>
<feature type="transmembrane region" description="Helical" evidence="1">
    <location>
        <begin position="313"/>
        <end position="334"/>
    </location>
</feature>
<gene>
    <name evidence="2" type="ORF">J0M35_12490</name>
</gene>
<feature type="transmembrane region" description="Helical" evidence="1">
    <location>
        <begin position="355"/>
        <end position="375"/>
    </location>
</feature>
<keyword evidence="1" id="KW-0472">Membrane</keyword>
<feature type="transmembrane region" description="Helical" evidence="1">
    <location>
        <begin position="72"/>
        <end position="95"/>
    </location>
</feature>
<reference evidence="2" key="1">
    <citation type="submission" date="2021-02" db="EMBL/GenBank/DDBJ databases">
        <title>Genome-Resolved Metagenomics of a Microbial Community Performing Photosynthetic Biological Nutrient Removal.</title>
        <authorList>
            <person name="Mcdaniel E.A."/>
        </authorList>
    </citation>
    <scope>NUCLEOTIDE SEQUENCE</scope>
    <source>
        <strain evidence="2">UWPOB_OBS1</strain>
    </source>
</reference>
<keyword evidence="1" id="KW-0812">Transmembrane</keyword>
<name>A0A8J7PB19_9BACT</name>
<feature type="transmembrane region" description="Helical" evidence="1">
    <location>
        <begin position="175"/>
        <end position="199"/>
    </location>
</feature>
<feature type="transmembrane region" description="Helical" evidence="1">
    <location>
        <begin position="142"/>
        <end position="163"/>
    </location>
</feature>
<proteinExistence type="predicted"/>